<accession>A0ABW4DM42</accession>
<evidence type="ECO:0000313" key="1">
    <source>
        <dbReference type="EMBL" id="MFD1464355.1"/>
    </source>
</evidence>
<dbReference type="RefSeq" id="WP_377571238.1">
    <property type="nucleotide sequence ID" value="NZ_JBHTNZ010000181.1"/>
</dbReference>
<evidence type="ECO:0000313" key="2">
    <source>
        <dbReference type="Proteomes" id="UP001597340"/>
    </source>
</evidence>
<feature type="non-terminal residue" evidence="1">
    <location>
        <position position="1"/>
    </location>
</feature>
<sequence>AAGTGADQCDLHIMMPPSSSDVKFGGDVRHNADSHLWRQYSWKEGGLGSKETWGHYGDKQ</sequence>
<organism evidence="1 2">
    <name type="scientific">Paenibacillus farraposensis</name>
    <dbReference type="NCBI Taxonomy" id="2807095"/>
    <lineage>
        <taxon>Bacteria</taxon>
        <taxon>Bacillati</taxon>
        <taxon>Bacillota</taxon>
        <taxon>Bacilli</taxon>
        <taxon>Bacillales</taxon>
        <taxon>Paenibacillaceae</taxon>
        <taxon>Paenibacillus</taxon>
    </lineage>
</organism>
<proteinExistence type="predicted"/>
<gene>
    <name evidence="1" type="ORF">ACFQ5D_24315</name>
</gene>
<comment type="caution">
    <text evidence="1">The sequence shown here is derived from an EMBL/GenBank/DDBJ whole genome shotgun (WGS) entry which is preliminary data.</text>
</comment>
<reference evidence="2" key="1">
    <citation type="journal article" date="2019" name="Int. J. Syst. Evol. Microbiol.">
        <title>The Global Catalogue of Microorganisms (GCM) 10K type strain sequencing project: providing services to taxonomists for standard genome sequencing and annotation.</title>
        <authorList>
            <consortium name="The Broad Institute Genomics Platform"/>
            <consortium name="The Broad Institute Genome Sequencing Center for Infectious Disease"/>
            <person name="Wu L."/>
            <person name="Ma J."/>
        </authorList>
    </citation>
    <scope>NUCLEOTIDE SEQUENCE [LARGE SCALE GENOMIC DNA]</scope>
    <source>
        <strain evidence="2">CCM 9147</strain>
    </source>
</reference>
<name>A0ABW4DM42_9BACL</name>
<keyword evidence="2" id="KW-1185">Reference proteome</keyword>
<dbReference type="Proteomes" id="UP001597340">
    <property type="component" value="Unassembled WGS sequence"/>
</dbReference>
<protein>
    <submittedName>
        <fullName evidence="1">Uncharacterized protein</fullName>
    </submittedName>
</protein>
<dbReference type="EMBL" id="JBHTNZ010000181">
    <property type="protein sequence ID" value="MFD1464355.1"/>
    <property type="molecule type" value="Genomic_DNA"/>
</dbReference>